<dbReference type="GO" id="GO:0005874">
    <property type="term" value="C:microtubule"/>
    <property type="evidence" value="ECO:0007669"/>
    <property type="project" value="UniProtKB-UniRule"/>
</dbReference>
<comment type="similarity">
    <text evidence="2 10">Belongs to the GAMAD family.</text>
</comment>
<dbReference type="GO" id="GO:0045505">
    <property type="term" value="F:dynein intermediate chain binding"/>
    <property type="evidence" value="ECO:0007669"/>
    <property type="project" value="UniProtKB-UniRule"/>
</dbReference>
<evidence type="ECO:0000259" key="11">
    <source>
        <dbReference type="SMART" id="SM00960"/>
    </source>
</evidence>
<evidence type="ECO:0000256" key="3">
    <source>
        <dbReference type="ARBA" id="ARBA00022448"/>
    </source>
</evidence>
<evidence type="ECO:0000256" key="2">
    <source>
        <dbReference type="ARBA" id="ARBA00007191"/>
    </source>
</evidence>
<name>A0A8J6C5Y8_DIALT</name>
<keyword evidence="8 10" id="KW-0206">Cytoskeleton</keyword>
<keyword evidence="6 10" id="KW-0243">Dynein</keyword>
<organism evidence="12 13">
    <name type="scientific">Diacronema lutheri</name>
    <name type="common">Unicellular marine alga</name>
    <name type="synonym">Monochrysis lutheri</name>
    <dbReference type="NCBI Taxonomy" id="2081491"/>
    <lineage>
        <taxon>Eukaryota</taxon>
        <taxon>Haptista</taxon>
        <taxon>Haptophyta</taxon>
        <taxon>Pavlovophyceae</taxon>
        <taxon>Pavlovales</taxon>
        <taxon>Pavlovaceae</taxon>
        <taxon>Diacronema</taxon>
    </lineage>
</organism>
<evidence type="ECO:0000256" key="1">
    <source>
        <dbReference type="ARBA" id="ARBA00004245"/>
    </source>
</evidence>
<dbReference type="InterPro" id="IPR016561">
    <property type="entry name" value="DYNLRB1/2"/>
</dbReference>
<evidence type="ECO:0000256" key="7">
    <source>
        <dbReference type="ARBA" id="ARBA00023175"/>
    </source>
</evidence>
<dbReference type="GO" id="GO:0005737">
    <property type="term" value="C:cytoplasm"/>
    <property type="evidence" value="ECO:0007669"/>
    <property type="project" value="UniProtKB-UniRule"/>
</dbReference>
<comment type="function">
    <text evidence="9">Acts as one of several non-catalytic accessory components of the cytoplasmic dynein 1 complex that are thought to be involved in linking dynein to cargos and to adapter proteins that regulate dynein function. Cytoplasmic dynein 1 acts as a motor for the intracellular retrograde motility of vesicles and organelles along microtubules.</text>
</comment>
<comment type="subcellular location">
    <subcellularLocation>
        <location evidence="1 10">Cytoplasm</location>
        <location evidence="1 10">Cytoskeleton</location>
    </subcellularLocation>
</comment>
<keyword evidence="3 10" id="KW-0813">Transport</keyword>
<dbReference type="Gene3D" id="3.30.450.30">
    <property type="entry name" value="Dynein light chain 2a, cytoplasmic"/>
    <property type="match status" value="1"/>
</dbReference>
<keyword evidence="4 10" id="KW-0963">Cytoplasm</keyword>
<accession>A0A8J6C5Y8</accession>
<dbReference type="OMA" id="EYMLITI"/>
<feature type="domain" description="Roadblock/LAMTOR2" evidence="11">
    <location>
        <begin position="5"/>
        <end position="93"/>
    </location>
</feature>
<dbReference type="GO" id="GO:0005868">
    <property type="term" value="C:cytoplasmic dynein complex"/>
    <property type="evidence" value="ECO:0007669"/>
    <property type="project" value="UniProtKB-UniRule"/>
</dbReference>
<dbReference type="SUPFAM" id="SSF103196">
    <property type="entry name" value="Roadblock/LC7 domain"/>
    <property type="match status" value="1"/>
</dbReference>
<evidence type="ECO:0000256" key="4">
    <source>
        <dbReference type="ARBA" id="ARBA00022490"/>
    </source>
</evidence>
<evidence type="ECO:0000256" key="10">
    <source>
        <dbReference type="PIRNR" id="PIRNR009998"/>
    </source>
</evidence>
<sequence length="100" mass="11476">MSTEIEETVKRLTSFKGVKGLFVINQDGIPIRYTFEPELVTHYAALVHQLVNQTRAIVRELDSTDDLVTLRVRSKNHELIIAPEKEYCMCVVHIPDVTHD</sequence>
<evidence type="ECO:0000256" key="9">
    <source>
        <dbReference type="ARBA" id="ARBA00025362"/>
    </source>
</evidence>
<dbReference type="PIRSF" id="PIRSF009998">
    <property type="entry name" value="DLC7"/>
    <property type="match status" value="1"/>
</dbReference>
<evidence type="ECO:0000256" key="6">
    <source>
        <dbReference type="ARBA" id="ARBA00023017"/>
    </source>
</evidence>
<dbReference type="Proteomes" id="UP000751190">
    <property type="component" value="Unassembled WGS sequence"/>
</dbReference>
<dbReference type="AlphaFoldDB" id="A0A8J6C5Y8"/>
<evidence type="ECO:0000256" key="5">
    <source>
        <dbReference type="ARBA" id="ARBA00022701"/>
    </source>
</evidence>
<evidence type="ECO:0000313" key="12">
    <source>
        <dbReference type="EMBL" id="KAG8459621.1"/>
    </source>
</evidence>
<dbReference type="SMART" id="SM00960">
    <property type="entry name" value="Robl_LC7"/>
    <property type="match status" value="1"/>
</dbReference>
<proteinExistence type="inferred from homology"/>
<evidence type="ECO:0000313" key="13">
    <source>
        <dbReference type="Proteomes" id="UP000751190"/>
    </source>
</evidence>
<dbReference type="EMBL" id="JAGTXO010000039">
    <property type="protein sequence ID" value="KAG8459621.1"/>
    <property type="molecule type" value="Genomic_DNA"/>
</dbReference>
<comment type="caution">
    <text evidence="12">The sequence shown here is derived from an EMBL/GenBank/DDBJ whole genome shotgun (WGS) entry which is preliminary data.</text>
</comment>
<keyword evidence="7 10" id="KW-0505">Motor protein</keyword>
<protein>
    <recommendedName>
        <fullName evidence="10">Dynein light chain roadblock</fullName>
    </recommendedName>
</protein>
<reference evidence="12" key="1">
    <citation type="submission" date="2021-05" db="EMBL/GenBank/DDBJ databases">
        <title>The genome of the haptophyte Pavlova lutheri (Diacronema luteri, Pavlovales) - a model for lipid biosynthesis in eukaryotic algae.</title>
        <authorList>
            <person name="Hulatt C.J."/>
            <person name="Posewitz M.C."/>
        </authorList>
    </citation>
    <scope>NUCLEOTIDE SEQUENCE</scope>
    <source>
        <strain evidence="12">NIVA-4/92</strain>
    </source>
</reference>
<keyword evidence="13" id="KW-1185">Reference proteome</keyword>
<dbReference type="Pfam" id="PF03259">
    <property type="entry name" value="Robl_LC7"/>
    <property type="match status" value="1"/>
</dbReference>
<dbReference type="OrthoDB" id="9985637at2759"/>
<gene>
    <name evidence="12" type="ORF">KFE25_000977</name>
</gene>
<keyword evidence="5 10" id="KW-0493">Microtubule</keyword>
<dbReference type="InterPro" id="IPR004942">
    <property type="entry name" value="Roadblock/LAMTOR2_dom"/>
</dbReference>
<dbReference type="PANTHER" id="PTHR10779">
    <property type="entry name" value="DYNEIN LIGHT CHAIN ROADBLOCK"/>
    <property type="match status" value="1"/>
</dbReference>
<dbReference type="GO" id="GO:0007018">
    <property type="term" value="P:microtubule-based movement"/>
    <property type="evidence" value="ECO:0007669"/>
    <property type="project" value="UniProtKB-UniRule"/>
</dbReference>
<evidence type="ECO:0000256" key="8">
    <source>
        <dbReference type="ARBA" id="ARBA00023212"/>
    </source>
</evidence>